<dbReference type="EMBL" id="CP049811">
    <property type="protein sequence ID" value="QIK40792.1"/>
    <property type="molecule type" value="Genomic_DNA"/>
</dbReference>
<keyword evidence="3" id="KW-1185">Reference proteome</keyword>
<evidence type="ECO:0000313" key="3">
    <source>
        <dbReference type="Proteomes" id="UP000500791"/>
    </source>
</evidence>
<protein>
    <submittedName>
        <fullName evidence="2">Alpha/beta hydrolase</fullName>
    </submittedName>
</protein>
<sequence length="324" mass="35029">MRIFAAIFIVLALSITGLLLFAPREPVTGPLTFAQDRLGEDLDLYLAAEEAEYDDIVPGTQKRIVWAGDAGARTTYSIVYIHGFSATSEEIRPVPDNVAEALGANLYYTRLAGHGRGAEAMLDGSVPRWIDDYAQAVAIGARLGERVIVMGTSTGGTIATLGLFDTRIQQDVAGLILVSPNFRIASAGESVLTLPLARYWVPRLAGTERTVEVANADHEAFWTTRYSTLALLPMAASVQATGLLPYEETEVPALFIFSDEDQVVDHSVTREIAEAWGAPVQIINPGLNEGDDPDAHVIAGDIMSPSQTDPISEQMIRWIATMLN</sequence>
<reference evidence="2 3" key="1">
    <citation type="submission" date="2020-03" db="EMBL/GenBank/DDBJ databases">
        <title>Complete genome sequence of Monaibacterium sp. ALG8 with diverse plasmids.</title>
        <authorList>
            <person name="Sun C."/>
        </authorList>
    </citation>
    <scope>NUCLEOTIDE SEQUENCE [LARGE SCALE GENOMIC DNA]</scope>
    <source>
        <strain evidence="2 3">ALG8</strain>
    </source>
</reference>
<dbReference type="GO" id="GO:0016787">
    <property type="term" value="F:hydrolase activity"/>
    <property type="evidence" value="ECO:0007669"/>
    <property type="project" value="UniProtKB-KW"/>
</dbReference>
<name>A0A6G7VLI0_9RHOB</name>
<evidence type="ECO:0000259" key="1">
    <source>
        <dbReference type="Pfam" id="PF12146"/>
    </source>
</evidence>
<dbReference type="SUPFAM" id="SSF53474">
    <property type="entry name" value="alpha/beta-Hydrolases"/>
    <property type="match status" value="1"/>
</dbReference>
<dbReference type="InterPro" id="IPR029058">
    <property type="entry name" value="AB_hydrolase_fold"/>
</dbReference>
<dbReference type="Gene3D" id="3.40.50.1820">
    <property type="entry name" value="alpha/beta hydrolase"/>
    <property type="match status" value="1"/>
</dbReference>
<organism evidence="2 3">
    <name type="scientific">Pontivivens nitratireducens</name>
    <dbReference type="NCBI Taxonomy" id="2758038"/>
    <lineage>
        <taxon>Bacteria</taxon>
        <taxon>Pseudomonadati</taxon>
        <taxon>Pseudomonadota</taxon>
        <taxon>Alphaproteobacteria</taxon>
        <taxon>Rhodobacterales</taxon>
        <taxon>Paracoccaceae</taxon>
        <taxon>Pontivivens</taxon>
    </lineage>
</organism>
<dbReference type="Pfam" id="PF12146">
    <property type="entry name" value="Hydrolase_4"/>
    <property type="match status" value="1"/>
</dbReference>
<dbReference type="AlphaFoldDB" id="A0A6G7VLI0"/>
<dbReference type="Proteomes" id="UP000500791">
    <property type="component" value="Chromosome"/>
</dbReference>
<proteinExistence type="predicted"/>
<gene>
    <name evidence="2" type="ORF">G8E03_08455</name>
</gene>
<accession>A0A6G7VLI0</accession>
<dbReference type="RefSeq" id="WP_166190640.1">
    <property type="nucleotide sequence ID" value="NZ_CP049811.1"/>
</dbReference>
<feature type="domain" description="Serine aminopeptidase S33" evidence="1">
    <location>
        <begin position="77"/>
        <end position="278"/>
    </location>
</feature>
<keyword evidence="2" id="KW-0378">Hydrolase</keyword>
<evidence type="ECO:0000313" key="2">
    <source>
        <dbReference type="EMBL" id="QIK40792.1"/>
    </source>
</evidence>
<dbReference type="InterPro" id="IPR022742">
    <property type="entry name" value="Hydrolase_4"/>
</dbReference>
<dbReference type="KEGG" id="mon:G8E03_08455"/>